<dbReference type="PANTHER" id="PTHR37685:SF1">
    <property type="entry name" value="GEO11136P1-RELATED"/>
    <property type="match status" value="1"/>
</dbReference>
<dbReference type="PANTHER" id="PTHR37685">
    <property type="entry name" value="GEO11136P1-RELATED"/>
    <property type="match status" value="1"/>
</dbReference>
<dbReference type="EMBL" id="JASPKZ010007671">
    <property type="protein sequence ID" value="KAJ9583120.1"/>
    <property type="molecule type" value="Genomic_DNA"/>
</dbReference>
<keyword evidence="3" id="KW-1185">Reference proteome</keyword>
<organism evidence="2 3">
    <name type="scientific">Diploptera punctata</name>
    <name type="common">Pacific beetle cockroach</name>
    <dbReference type="NCBI Taxonomy" id="6984"/>
    <lineage>
        <taxon>Eukaryota</taxon>
        <taxon>Metazoa</taxon>
        <taxon>Ecdysozoa</taxon>
        <taxon>Arthropoda</taxon>
        <taxon>Hexapoda</taxon>
        <taxon>Insecta</taxon>
        <taxon>Pterygota</taxon>
        <taxon>Neoptera</taxon>
        <taxon>Polyneoptera</taxon>
        <taxon>Dictyoptera</taxon>
        <taxon>Blattodea</taxon>
        <taxon>Blaberoidea</taxon>
        <taxon>Blaberidae</taxon>
        <taxon>Diplopterinae</taxon>
        <taxon>Diploptera</taxon>
    </lineage>
</organism>
<keyword evidence="1" id="KW-0732">Signal</keyword>
<feature type="signal peptide" evidence="1">
    <location>
        <begin position="1"/>
        <end position="20"/>
    </location>
</feature>
<comment type="caution">
    <text evidence="2">The sequence shown here is derived from an EMBL/GenBank/DDBJ whole genome shotgun (WGS) entry which is preliminary data.</text>
</comment>
<dbReference type="InterPro" id="IPR031734">
    <property type="entry name" value="MBF2"/>
</dbReference>
<evidence type="ECO:0000256" key="1">
    <source>
        <dbReference type="SAM" id="SignalP"/>
    </source>
</evidence>
<proteinExistence type="predicted"/>
<accession>A0AAD8EAA9</accession>
<reference evidence="2" key="1">
    <citation type="journal article" date="2023" name="IScience">
        <title>Live-bearing cockroach genome reveals convergent evolutionary mechanisms linked to viviparity in insects and beyond.</title>
        <authorList>
            <person name="Fouks B."/>
            <person name="Harrison M.C."/>
            <person name="Mikhailova A.A."/>
            <person name="Marchal E."/>
            <person name="English S."/>
            <person name="Carruthers M."/>
            <person name="Jennings E.C."/>
            <person name="Chiamaka E.L."/>
            <person name="Frigard R.A."/>
            <person name="Pippel M."/>
            <person name="Attardo G.M."/>
            <person name="Benoit J.B."/>
            <person name="Bornberg-Bauer E."/>
            <person name="Tobe S.S."/>
        </authorList>
    </citation>
    <scope>NUCLEOTIDE SEQUENCE</scope>
    <source>
        <strain evidence="2">Stay&amp;Tobe</strain>
    </source>
</reference>
<dbReference type="Proteomes" id="UP001233999">
    <property type="component" value="Unassembled WGS sequence"/>
</dbReference>
<reference evidence="2" key="2">
    <citation type="submission" date="2023-05" db="EMBL/GenBank/DDBJ databases">
        <authorList>
            <person name="Fouks B."/>
        </authorList>
    </citation>
    <scope>NUCLEOTIDE SEQUENCE</scope>
    <source>
        <strain evidence="2">Stay&amp;Tobe</strain>
        <tissue evidence="2">Testes</tissue>
    </source>
</reference>
<dbReference type="AlphaFoldDB" id="A0AAD8EAA9"/>
<gene>
    <name evidence="2" type="ORF">L9F63_022534</name>
</gene>
<evidence type="ECO:0000313" key="3">
    <source>
        <dbReference type="Proteomes" id="UP001233999"/>
    </source>
</evidence>
<sequence length="115" mass="12831">MRSMQMLLFLLLICVGLIAAQSNDLVDCKKHDSDVLLHTKKLERSYQLLRTQESNVVYSNPNAIITCIEVLDQRTDGTGGHPSIQSGGVGHNNVTINVRSQFSRGFEFVINIYGH</sequence>
<evidence type="ECO:0008006" key="4">
    <source>
        <dbReference type="Google" id="ProtNLM"/>
    </source>
</evidence>
<evidence type="ECO:0000313" key="2">
    <source>
        <dbReference type="EMBL" id="KAJ9583120.1"/>
    </source>
</evidence>
<protein>
    <recommendedName>
        <fullName evidence="4">Salivary secreted peptide</fullName>
    </recommendedName>
</protein>
<name>A0AAD8EAA9_DIPPU</name>
<feature type="chain" id="PRO_5042054276" description="Salivary secreted peptide" evidence="1">
    <location>
        <begin position="21"/>
        <end position="115"/>
    </location>
</feature>
<dbReference type="Pfam" id="PF15868">
    <property type="entry name" value="MBF2"/>
    <property type="match status" value="1"/>
</dbReference>